<keyword evidence="1 2" id="KW-0732">Signal</keyword>
<dbReference type="PANTHER" id="PTHR44103:SF1">
    <property type="entry name" value="PROPROTEIN CONVERTASE P"/>
    <property type="match status" value="1"/>
</dbReference>
<organism evidence="3 4">
    <name type="scientific">Caballeronia telluris</name>
    <dbReference type="NCBI Taxonomy" id="326475"/>
    <lineage>
        <taxon>Bacteria</taxon>
        <taxon>Pseudomonadati</taxon>
        <taxon>Pseudomonadota</taxon>
        <taxon>Betaproteobacteria</taxon>
        <taxon>Burkholderiales</taxon>
        <taxon>Burkholderiaceae</taxon>
        <taxon>Caballeronia</taxon>
    </lineage>
</organism>
<dbReference type="PROSITE" id="PS51257">
    <property type="entry name" value="PROKAR_LIPOPROTEIN"/>
    <property type="match status" value="1"/>
</dbReference>
<reference evidence="3" key="1">
    <citation type="submission" date="2016-01" db="EMBL/GenBank/DDBJ databases">
        <authorList>
            <person name="Peeters Charlotte."/>
        </authorList>
    </citation>
    <scope>NUCLEOTIDE SEQUENCE</scope>
    <source>
        <strain evidence="3">LMG 22936</strain>
    </source>
</reference>
<dbReference type="InterPro" id="IPR013517">
    <property type="entry name" value="FG-GAP"/>
</dbReference>
<gene>
    <name evidence="3" type="ORF">AWB66_05876</name>
</gene>
<sequence>MKPAFLKRVWEVLLLATFLALCGCKGDDTRASTSAPPMALRVANTSYQNAKGLNIGPQILPYPATNATARAFGDFFQRGSFDLFVATTTFDPAKPPLEAAKGAFEFWRRQPDNTFVRDTVLLASNVGCTFPTKAIVADFNHDGKPDVFIACRGLGATAFVGEKSAVLLSQPDGGYKTTFLRLEGAFVSAAAADLTGTGRIDVVAIDANTTTFSKTTGMFADGFPIDTTTTAFILVNDGQGGFTPDPTLLGSFITDFTDVEALDLNGDGRPDIVLLGADGGIGQPSVILLNDGTGSFANLRPTMLPRASLGNPAAQDVVFIDHALYLSRTEGCERGKRVVQRIAWPNLKSTVVYTGETPSSLSHTGWMVPVTRDGKTQLISDGMSDPAGLVLR</sequence>
<dbReference type="Proteomes" id="UP000054717">
    <property type="component" value="Unassembled WGS sequence"/>
</dbReference>
<feature type="signal peptide" evidence="2">
    <location>
        <begin position="1"/>
        <end position="22"/>
    </location>
</feature>
<evidence type="ECO:0000313" key="3">
    <source>
        <dbReference type="EMBL" id="SAL78601.1"/>
    </source>
</evidence>
<evidence type="ECO:0000256" key="2">
    <source>
        <dbReference type="SAM" id="SignalP"/>
    </source>
</evidence>
<protein>
    <submittedName>
        <fullName evidence="3">FG-GAP repeat protein</fullName>
    </submittedName>
</protein>
<dbReference type="Pfam" id="PF13517">
    <property type="entry name" value="FG-GAP_3"/>
    <property type="match status" value="1"/>
</dbReference>
<dbReference type="EMBL" id="FCNZ02000043">
    <property type="protein sequence ID" value="SAL78601.1"/>
    <property type="molecule type" value="Genomic_DNA"/>
</dbReference>
<dbReference type="PANTHER" id="PTHR44103">
    <property type="entry name" value="PROPROTEIN CONVERTASE P"/>
    <property type="match status" value="1"/>
</dbReference>
<dbReference type="Gene3D" id="2.130.10.130">
    <property type="entry name" value="Integrin alpha, N-terminal"/>
    <property type="match status" value="1"/>
</dbReference>
<dbReference type="RefSeq" id="WP_125469820.1">
    <property type="nucleotide sequence ID" value="NZ_FCNZ02000043.1"/>
</dbReference>
<dbReference type="STRING" id="326475.AWB66_05876"/>
<accession>A0A158KDT1</accession>
<comment type="caution">
    <text evidence="3">The sequence shown here is derived from an EMBL/GenBank/DDBJ whole genome shotgun (WGS) entry which is preliminary data.</text>
</comment>
<evidence type="ECO:0000313" key="4">
    <source>
        <dbReference type="Proteomes" id="UP000054717"/>
    </source>
</evidence>
<proteinExistence type="predicted"/>
<keyword evidence="4" id="KW-1185">Reference proteome</keyword>
<name>A0A158KDT1_9BURK</name>
<dbReference type="SUPFAM" id="SSF69318">
    <property type="entry name" value="Integrin alpha N-terminal domain"/>
    <property type="match status" value="1"/>
</dbReference>
<dbReference type="AlphaFoldDB" id="A0A158KDT1"/>
<feature type="chain" id="PRO_5011118987" evidence="2">
    <location>
        <begin position="23"/>
        <end position="392"/>
    </location>
</feature>
<dbReference type="InterPro" id="IPR028994">
    <property type="entry name" value="Integrin_alpha_N"/>
</dbReference>
<evidence type="ECO:0000256" key="1">
    <source>
        <dbReference type="ARBA" id="ARBA00022729"/>
    </source>
</evidence>